<comment type="caution">
    <text evidence="7">The sequence shown here is derived from an EMBL/GenBank/DDBJ whole genome shotgun (WGS) entry which is preliminary data.</text>
</comment>
<feature type="transmembrane region" description="Helical" evidence="5">
    <location>
        <begin position="390"/>
        <end position="409"/>
    </location>
</feature>
<evidence type="ECO:0000313" key="8">
    <source>
        <dbReference type="Proteomes" id="UP001233535"/>
    </source>
</evidence>
<feature type="transmembrane region" description="Helical" evidence="5">
    <location>
        <begin position="122"/>
        <end position="140"/>
    </location>
</feature>
<accession>A0ABU1C957</accession>
<sequence>MSRTLAWIALAGVAFQAFFAINDLGRHIPNMHPEYGTFVALVAMAFAGARPWRELAAHPAVRLLGVLAVVLILHAAYIAWTLPDVRWSNQLTVVAKLLRLGLQTCVIGWWMSVHPPAIPKLLGVLILGLLAAVLYHMPWSEMPAIWSGEMRPRFGISQNLSGMIAAVGGWLTLCLLIGIWRDYPLGTRRTGLLALALLAFAGCFCVLLFSQSRGAWLSFMLAVPLAIIGYAVTRGPRRRPLPWQPILLALLVCVMLLIAAHRIFALRFDGADQLMPAWVASLVEPDPVREAPPQAEPPAHEAPRPAAEAVAPARTDPLALPPDIDGLDTAIPGNKAVGIRMLLYRTGVDRFLERPWFGWGLDTVPVLIQRAQLPTGGEQFVHLHNAYLDALVGLGVIGAALLFGVFAMLMRELWLAWRTGIVSTASFWGLAGCVGIVLIANNFDSLLWRFEYARAPLGLLFGCCMAYGLIRERRAREG</sequence>
<feature type="transmembrane region" description="Helical" evidence="5">
    <location>
        <begin position="60"/>
        <end position="80"/>
    </location>
</feature>
<keyword evidence="2 5" id="KW-0812">Transmembrane</keyword>
<feature type="transmembrane region" description="Helical" evidence="5">
    <location>
        <begin position="192"/>
        <end position="209"/>
    </location>
</feature>
<keyword evidence="4 5" id="KW-0472">Membrane</keyword>
<dbReference type="InterPro" id="IPR007016">
    <property type="entry name" value="O-antigen_ligase-rel_domated"/>
</dbReference>
<evidence type="ECO:0000256" key="3">
    <source>
        <dbReference type="ARBA" id="ARBA00022989"/>
    </source>
</evidence>
<dbReference type="GO" id="GO:0016874">
    <property type="term" value="F:ligase activity"/>
    <property type="evidence" value="ECO:0007669"/>
    <property type="project" value="UniProtKB-KW"/>
</dbReference>
<feature type="transmembrane region" description="Helical" evidence="5">
    <location>
        <begin position="160"/>
        <end position="180"/>
    </location>
</feature>
<dbReference type="PANTHER" id="PTHR37422:SF23">
    <property type="entry name" value="TEICHURONIC ACID BIOSYNTHESIS PROTEIN TUAE"/>
    <property type="match status" value="1"/>
</dbReference>
<evidence type="ECO:0000313" key="7">
    <source>
        <dbReference type="EMBL" id="MDR0181707.1"/>
    </source>
</evidence>
<dbReference type="RefSeq" id="WP_309260887.1">
    <property type="nucleotide sequence ID" value="NZ_JARUHG010000001.1"/>
</dbReference>
<keyword evidence="8" id="KW-1185">Reference proteome</keyword>
<feature type="transmembrane region" description="Helical" evidence="5">
    <location>
        <begin position="245"/>
        <end position="265"/>
    </location>
</feature>
<protein>
    <submittedName>
        <fullName evidence="7">O-antigen ligase family protein</fullName>
    </submittedName>
</protein>
<dbReference type="PANTHER" id="PTHR37422">
    <property type="entry name" value="TEICHURONIC ACID BIOSYNTHESIS PROTEIN TUAE"/>
    <property type="match status" value="1"/>
</dbReference>
<evidence type="ECO:0000259" key="6">
    <source>
        <dbReference type="Pfam" id="PF04932"/>
    </source>
</evidence>
<comment type="subcellular location">
    <subcellularLocation>
        <location evidence="1">Membrane</location>
        <topology evidence="1">Multi-pass membrane protein</topology>
    </subcellularLocation>
</comment>
<gene>
    <name evidence="7" type="ORF">P8609_01820</name>
</gene>
<reference evidence="7 8" key="1">
    <citation type="submission" date="2023-04" db="EMBL/GenBank/DDBJ databases">
        <title>Lysobacter sp. strain UC isolated from soil sample.</title>
        <authorList>
            <person name="Choksket S."/>
            <person name="Harshvardhan F."/>
            <person name="Rana R."/>
            <person name="Patil P.B."/>
            <person name="Korpole S."/>
        </authorList>
    </citation>
    <scope>NUCLEOTIDE SEQUENCE [LARGE SCALE GENOMIC DNA]</scope>
    <source>
        <strain evidence="7 8">UC</strain>
    </source>
</reference>
<feature type="transmembrane region" description="Helical" evidence="5">
    <location>
        <begin position="421"/>
        <end position="440"/>
    </location>
</feature>
<evidence type="ECO:0000256" key="5">
    <source>
        <dbReference type="SAM" id="Phobius"/>
    </source>
</evidence>
<keyword evidence="3 5" id="KW-1133">Transmembrane helix</keyword>
<evidence type="ECO:0000256" key="4">
    <source>
        <dbReference type="ARBA" id="ARBA00023136"/>
    </source>
</evidence>
<keyword evidence="7" id="KW-0436">Ligase</keyword>
<feature type="transmembrane region" description="Helical" evidence="5">
    <location>
        <begin position="215"/>
        <end position="233"/>
    </location>
</feature>
<feature type="transmembrane region" description="Helical" evidence="5">
    <location>
        <begin position="92"/>
        <end position="110"/>
    </location>
</feature>
<feature type="transmembrane region" description="Helical" evidence="5">
    <location>
        <begin position="35"/>
        <end position="53"/>
    </location>
</feature>
<dbReference type="Pfam" id="PF04932">
    <property type="entry name" value="Wzy_C"/>
    <property type="match status" value="1"/>
</dbReference>
<organism evidence="7 8">
    <name type="scientific">Lysobacter arvi</name>
    <dbReference type="NCBI Taxonomy" id="3038776"/>
    <lineage>
        <taxon>Bacteria</taxon>
        <taxon>Pseudomonadati</taxon>
        <taxon>Pseudomonadota</taxon>
        <taxon>Gammaproteobacteria</taxon>
        <taxon>Lysobacterales</taxon>
        <taxon>Lysobacteraceae</taxon>
        <taxon>Lysobacter</taxon>
    </lineage>
</organism>
<dbReference type="EMBL" id="JARUHG010000001">
    <property type="protein sequence ID" value="MDR0181707.1"/>
    <property type="molecule type" value="Genomic_DNA"/>
</dbReference>
<proteinExistence type="predicted"/>
<dbReference type="Proteomes" id="UP001233535">
    <property type="component" value="Unassembled WGS sequence"/>
</dbReference>
<evidence type="ECO:0000256" key="2">
    <source>
        <dbReference type="ARBA" id="ARBA00022692"/>
    </source>
</evidence>
<feature type="domain" description="O-antigen ligase-related" evidence="6">
    <location>
        <begin position="199"/>
        <end position="403"/>
    </location>
</feature>
<evidence type="ECO:0000256" key="1">
    <source>
        <dbReference type="ARBA" id="ARBA00004141"/>
    </source>
</evidence>
<name>A0ABU1C957_9GAMM</name>
<dbReference type="InterPro" id="IPR051533">
    <property type="entry name" value="WaaL-like"/>
</dbReference>
<feature type="transmembrane region" description="Helical" evidence="5">
    <location>
        <begin position="452"/>
        <end position="470"/>
    </location>
</feature>